<dbReference type="PANTHER" id="PTHR33802">
    <property type="entry name" value="SI:CH211-161H7.5-RELATED"/>
    <property type="match status" value="1"/>
</dbReference>
<keyword evidence="1" id="KW-0472">Membrane</keyword>
<organism evidence="2 3">
    <name type="scientific">Deinococcus hopiensis KR-140</name>
    <dbReference type="NCBI Taxonomy" id="695939"/>
    <lineage>
        <taxon>Bacteria</taxon>
        <taxon>Thermotogati</taxon>
        <taxon>Deinococcota</taxon>
        <taxon>Deinococci</taxon>
        <taxon>Deinococcales</taxon>
        <taxon>Deinococcaceae</taxon>
        <taxon>Deinococcus</taxon>
    </lineage>
</organism>
<evidence type="ECO:0000256" key="1">
    <source>
        <dbReference type="SAM" id="Phobius"/>
    </source>
</evidence>
<evidence type="ECO:0000313" key="3">
    <source>
        <dbReference type="Proteomes" id="UP000192582"/>
    </source>
</evidence>
<feature type="transmembrane region" description="Helical" evidence="1">
    <location>
        <begin position="176"/>
        <end position="194"/>
    </location>
</feature>
<dbReference type="PANTHER" id="PTHR33802:SF1">
    <property type="entry name" value="XK-RELATED PROTEIN"/>
    <property type="match status" value="1"/>
</dbReference>
<sequence length="248" mass="27029">MKGIPRQITLLLATLLTLVMNYLSNALPLFGNSNKVISDQLPNAFTPAGSTFAIWGIIFLGLLAFAIYQATPSRRGDRYDTLFWPFLLANLLNVSWLLAFQSLNFGLSVVVMLALLASLIWLYTHLDRLNLTKTEVWTLGLPTSLYLGWIAVATIANITAWLVSRGLSSGLAGLSGPFWSALLVVVAALIGVFLLRANRDYAVMGVMLWAFYGVYLARPDTGPVVVGVLLGVLVLIAGAVTSFRRPLR</sequence>
<feature type="transmembrane region" description="Helical" evidence="1">
    <location>
        <begin position="145"/>
        <end position="164"/>
    </location>
</feature>
<proteinExistence type="predicted"/>
<feature type="transmembrane region" description="Helical" evidence="1">
    <location>
        <begin position="224"/>
        <end position="243"/>
    </location>
</feature>
<dbReference type="RefSeq" id="WP_084046012.1">
    <property type="nucleotide sequence ID" value="NZ_FWWU01000005.1"/>
</dbReference>
<feature type="transmembrane region" description="Helical" evidence="1">
    <location>
        <begin position="82"/>
        <end position="99"/>
    </location>
</feature>
<accession>A0A1W1UKU5</accession>
<dbReference type="OrthoDB" id="5189031at2"/>
<keyword evidence="1" id="KW-0812">Transmembrane</keyword>
<dbReference type="Gene3D" id="1.20.1260.100">
    <property type="entry name" value="TspO/MBR protein"/>
    <property type="match status" value="1"/>
</dbReference>
<reference evidence="2 3" key="1">
    <citation type="submission" date="2017-04" db="EMBL/GenBank/DDBJ databases">
        <authorList>
            <person name="Afonso C.L."/>
            <person name="Miller P.J."/>
            <person name="Scott M.A."/>
            <person name="Spackman E."/>
            <person name="Goraichik I."/>
            <person name="Dimitrov K.M."/>
            <person name="Suarez D.L."/>
            <person name="Swayne D.E."/>
        </authorList>
    </citation>
    <scope>NUCLEOTIDE SEQUENCE [LARGE SCALE GENOMIC DNA]</scope>
    <source>
        <strain evidence="2 3">KR-140</strain>
    </source>
</reference>
<dbReference type="InterPro" id="IPR038330">
    <property type="entry name" value="TspO/MBR-related_sf"/>
</dbReference>
<feature type="transmembrane region" description="Helical" evidence="1">
    <location>
        <begin position="105"/>
        <end position="124"/>
    </location>
</feature>
<keyword evidence="1" id="KW-1133">Transmembrane helix</keyword>
<evidence type="ECO:0000313" key="2">
    <source>
        <dbReference type="EMBL" id="SMB81692.1"/>
    </source>
</evidence>
<gene>
    <name evidence="2" type="ORF">SAMN00790413_04681</name>
</gene>
<feature type="transmembrane region" description="Helical" evidence="1">
    <location>
        <begin position="50"/>
        <end position="70"/>
    </location>
</feature>
<dbReference type="EMBL" id="FWWU01000005">
    <property type="protein sequence ID" value="SMB81692.1"/>
    <property type="molecule type" value="Genomic_DNA"/>
</dbReference>
<name>A0A1W1UKU5_9DEIO</name>
<dbReference type="Proteomes" id="UP000192582">
    <property type="component" value="Unassembled WGS sequence"/>
</dbReference>
<dbReference type="STRING" id="695939.SAMN00790413_04681"/>
<dbReference type="AlphaFoldDB" id="A0A1W1UKU5"/>
<protein>
    <recommendedName>
        <fullName evidence="4">TspO and MBR related proteins</fullName>
    </recommendedName>
</protein>
<keyword evidence="3" id="KW-1185">Reference proteome</keyword>
<feature type="transmembrane region" description="Helical" evidence="1">
    <location>
        <begin position="201"/>
        <end position="218"/>
    </location>
</feature>
<evidence type="ECO:0008006" key="4">
    <source>
        <dbReference type="Google" id="ProtNLM"/>
    </source>
</evidence>